<feature type="coiled-coil region" evidence="8">
    <location>
        <begin position="94"/>
        <end position="128"/>
    </location>
</feature>
<dbReference type="GO" id="GO:0051256">
    <property type="term" value="P:mitotic spindle midzone assembly"/>
    <property type="evidence" value="ECO:0007669"/>
    <property type="project" value="TreeGrafter"/>
</dbReference>
<keyword evidence="7" id="KW-0744">Spermatogenesis</keyword>
<dbReference type="Gene3D" id="1.10.555.10">
    <property type="entry name" value="Rho GTPase activation protein"/>
    <property type="match status" value="1"/>
</dbReference>
<dbReference type="PROSITE" id="PS50081">
    <property type="entry name" value="ZF_DAG_PE_2"/>
    <property type="match status" value="1"/>
</dbReference>
<evidence type="ECO:0000256" key="7">
    <source>
        <dbReference type="ARBA" id="ARBA00022871"/>
    </source>
</evidence>
<keyword evidence="6" id="KW-0862">Zinc</keyword>
<dbReference type="GO" id="GO:0030496">
    <property type="term" value="C:midbody"/>
    <property type="evidence" value="ECO:0007669"/>
    <property type="project" value="TreeGrafter"/>
</dbReference>
<dbReference type="SUPFAM" id="SSF48350">
    <property type="entry name" value="GTPase activation domain, GAP"/>
    <property type="match status" value="1"/>
</dbReference>
<evidence type="ECO:0000256" key="3">
    <source>
        <dbReference type="ARBA" id="ARBA00022723"/>
    </source>
</evidence>
<sequence>MAEDAIFKTPNLNDMYTPSKAMFDKSDSDESTVASDTGSAYSTTSGDLTIVAQFDDLMRLLKQKRDQKMEKAFGVFVENIKILWTEWHIAISECQRLQNALDSRTQELTEMEKRLNVARQLLDTEKKKRTQAWQERDELERQISTVRRLLFNENKTKLTEDTIEQLAFLNKCRRSSGEPAANGIQLSAIPEVPFCQNLVTLDPMMTWTFLYYKMVKNGGSTRQGQMHLLNLLLKKRRSSGNKVVEIGAADTVRATTTLTVTKEGPIKATSVIESLPPKPHIFSQTPTRKEHACQPGFPPTNLIFDSWDREGSRKSEFKTNLKQHCFQQKTVVIPDSCVSCDKRIGFGRSALKCRDCRAICHLECKELLPLPCVPAANTPGQRNVLGIISDYTPTIPPMVPALIVHCVNVVEQRGLNEIGLYRIPGSERDVKSLKEKFLRGRGSPSLRDVDIHVICGCVKDFLRSLNEPLVTYKLWNDFVQAVETKDEHDIIPTLHQTISELPQPNRDTLAYMILHLQKIAQSPDCKMPVENLAKIFGPTIIGYSSEDPNPNNLIGETRQQVMVMERLLKLSSEYWSSFVNVSVPCRTGRLQQTPSTDSLLRPTSRIVTPRGNFLLPSNHTLADIYGNIDFFLQTF</sequence>
<dbReference type="Gene3D" id="3.30.60.20">
    <property type="match status" value="1"/>
</dbReference>
<protein>
    <recommendedName>
        <fullName evidence="13">Rac GTPase-activating protein 1</fullName>
    </recommendedName>
</protein>
<dbReference type="GO" id="GO:0008270">
    <property type="term" value="F:zinc ion binding"/>
    <property type="evidence" value="ECO:0007669"/>
    <property type="project" value="UniProtKB-KW"/>
</dbReference>
<accession>A0AAV8VKD2</accession>
<dbReference type="GO" id="GO:0030154">
    <property type="term" value="P:cell differentiation"/>
    <property type="evidence" value="ECO:0007669"/>
    <property type="project" value="UniProtKB-KW"/>
</dbReference>
<keyword evidence="4" id="KW-0863">Zinc-finger</keyword>
<dbReference type="InterPro" id="IPR046349">
    <property type="entry name" value="C1-like_sf"/>
</dbReference>
<dbReference type="PANTHER" id="PTHR46199">
    <property type="entry name" value="RAC GTPASE-ACTIVATING PROTEIN 1"/>
    <property type="match status" value="1"/>
</dbReference>
<dbReference type="GO" id="GO:0005634">
    <property type="term" value="C:nucleus"/>
    <property type="evidence" value="ECO:0007669"/>
    <property type="project" value="TreeGrafter"/>
</dbReference>
<evidence type="ECO:0000256" key="4">
    <source>
        <dbReference type="ARBA" id="ARBA00022771"/>
    </source>
</evidence>
<keyword evidence="1" id="KW-0343">GTPase activation</keyword>
<dbReference type="EMBL" id="JANEYG010000072">
    <property type="protein sequence ID" value="KAJ8914407.1"/>
    <property type="molecule type" value="Genomic_DNA"/>
</dbReference>
<dbReference type="SMART" id="SM00109">
    <property type="entry name" value="C1"/>
    <property type="match status" value="1"/>
</dbReference>
<dbReference type="PROSITE" id="PS00479">
    <property type="entry name" value="ZF_DAG_PE_1"/>
    <property type="match status" value="1"/>
</dbReference>
<organism evidence="11 12">
    <name type="scientific">Exocentrus adspersus</name>
    <dbReference type="NCBI Taxonomy" id="1586481"/>
    <lineage>
        <taxon>Eukaryota</taxon>
        <taxon>Metazoa</taxon>
        <taxon>Ecdysozoa</taxon>
        <taxon>Arthropoda</taxon>
        <taxon>Hexapoda</taxon>
        <taxon>Insecta</taxon>
        <taxon>Pterygota</taxon>
        <taxon>Neoptera</taxon>
        <taxon>Endopterygota</taxon>
        <taxon>Coleoptera</taxon>
        <taxon>Polyphaga</taxon>
        <taxon>Cucujiformia</taxon>
        <taxon>Chrysomeloidea</taxon>
        <taxon>Cerambycidae</taxon>
        <taxon>Lamiinae</taxon>
        <taxon>Acanthocinini</taxon>
        <taxon>Exocentrus</taxon>
    </lineage>
</organism>
<dbReference type="InterPro" id="IPR002219">
    <property type="entry name" value="PKC_DAG/PE"/>
</dbReference>
<dbReference type="FunFam" id="3.30.60.20:FF:000033">
    <property type="entry name" value="Rac GTPase-activating protein 1"/>
    <property type="match status" value="1"/>
</dbReference>
<comment type="caution">
    <text evidence="11">The sequence shown here is derived from an EMBL/GenBank/DDBJ whole genome shotgun (WGS) entry which is preliminary data.</text>
</comment>
<keyword evidence="12" id="KW-1185">Reference proteome</keyword>
<dbReference type="GO" id="GO:0051233">
    <property type="term" value="C:spindle midzone"/>
    <property type="evidence" value="ECO:0007669"/>
    <property type="project" value="TreeGrafter"/>
</dbReference>
<gene>
    <name evidence="11" type="ORF">NQ315_017501</name>
</gene>
<feature type="domain" description="Rho-GAP" evidence="10">
    <location>
        <begin position="393"/>
        <end position="575"/>
    </location>
</feature>
<evidence type="ECO:0000256" key="5">
    <source>
        <dbReference type="ARBA" id="ARBA00022782"/>
    </source>
</evidence>
<dbReference type="GO" id="GO:0007283">
    <property type="term" value="P:spermatogenesis"/>
    <property type="evidence" value="ECO:0007669"/>
    <property type="project" value="UniProtKB-KW"/>
</dbReference>
<dbReference type="GO" id="GO:0005096">
    <property type="term" value="F:GTPase activator activity"/>
    <property type="evidence" value="ECO:0007669"/>
    <property type="project" value="UniProtKB-KW"/>
</dbReference>
<proteinExistence type="predicted"/>
<keyword evidence="3" id="KW-0479">Metal-binding</keyword>
<keyword evidence="5" id="KW-0221">Differentiation</keyword>
<reference evidence="11 12" key="1">
    <citation type="journal article" date="2023" name="Insect Mol. Biol.">
        <title>Genome sequencing provides insights into the evolution of gene families encoding plant cell wall-degrading enzymes in longhorned beetles.</title>
        <authorList>
            <person name="Shin N.R."/>
            <person name="Okamura Y."/>
            <person name="Kirsch R."/>
            <person name="Pauchet Y."/>
        </authorList>
    </citation>
    <scope>NUCLEOTIDE SEQUENCE [LARGE SCALE GENOMIC DNA]</scope>
    <source>
        <strain evidence="11">EAD_L_NR</strain>
    </source>
</reference>
<evidence type="ECO:0000259" key="10">
    <source>
        <dbReference type="PROSITE" id="PS50238"/>
    </source>
</evidence>
<evidence type="ECO:0000256" key="6">
    <source>
        <dbReference type="ARBA" id="ARBA00022833"/>
    </source>
</evidence>
<keyword evidence="8" id="KW-0175">Coiled coil</keyword>
<dbReference type="PANTHER" id="PTHR46199:SF3">
    <property type="entry name" value="RAC GTPASE-ACTIVATING PROTEIN 1"/>
    <property type="match status" value="1"/>
</dbReference>
<dbReference type="InterPro" id="IPR008936">
    <property type="entry name" value="Rho_GTPase_activation_prot"/>
</dbReference>
<evidence type="ECO:0000256" key="8">
    <source>
        <dbReference type="SAM" id="Coils"/>
    </source>
</evidence>
<dbReference type="CDD" id="cd20821">
    <property type="entry name" value="C1_MgcRacGAP"/>
    <property type="match status" value="1"/>
</dbReference>
<dbReference type="Pfam" id="PF00130">
    <property type="entry name" value="C1_1"/>
    <property type="match status" value="1"/>
</dbReference>
<dbReference type="SUPFAM" id="SSF57889">
    <property type="entry name" value="Cysteine-rich domain"/>
    <property type="match status" value="1"/>
</dbReference>
<dbReference type="GO" id="GO:0007266">
    <property type="term" value="P:Rho protein signal transduction"/>
    <property type="evidence" value="ECO:0007669"/>
    <property type="project" value="TreeGrafter"/>
</dbReference>
<dbReference type="Proteomes" id="UP001159042">
    <property type="component" value="Unassembled WGS sequence"/>
</dbReference>
<keyword evidence="2" id="KW-0217">Developmental protein</keyword>
<evidence type="ECO:0008006" key="13">
    <source>
        <dbReference type="Google" id="ProtNLM"/>
    </source>
</evidence>
<dbReference type="CDD" id="cd04382">
    <property type="entry name" value="RhoGAP_MgcRacGAP"/>
    <property type="match status" value="1"/>
</dbReference>
<dbReference type="PROSITE" id="PS50238">
    <property type="entry name" value="RHOGAP"/>
    <property type="match status" value="1"/>
</dbReference>
<evidence type="ECO:0000256" key="1">
    <source>
        <dbReference type="ARBA" id="ARBA00022468"/>
    </source>
</evidence>
<dbReference type="InterPro" id="IPR000198">
    <property type="entry name" value="RhoGAP_dom"/>
</dbReference>
<dbReference type="SMART" id="SM00324">
    <property type="entry name" value="RhoGAP"/>
    <property type="match status" value="1"/>
</dbReference>
<dbReference type="GO" id="GO:0032154">
    <property type="term" value="C:cleavage furrow"/>
    <property type="evidence" value="ECO:0007669"/>
    <property type="project" value="TreeGrafter"/>
</dbReference>
<evidence type="ECO:0000259" key="9">
    <source>
        <dbReference type="PROSITE" id="PS50081"/>
    </source>
</evidence>
<dbReference type="GO" id="GO:0000281">
    <property type="term" value="P:mitotic cytokinesis"/>
    <property type="evidence" value="ECO:0007669"/>
    <property type="project" value="TreeGrafter"/>
</dbReference>
<evidence type="ECO:0000256" key="2">
    <source>
        <dbReference type="ARBA" id="ARBA00022473"/>
    </source>
</evidence>
<evidence type="ECO:0000313" key="11">
    <source>
        <dbReference type="EMBL" id="KAJ8914407.1"/>
    </source>
</evidence>
<dbReference type="GO" id="GO:0097149">
    <property type="term" value="C:centralspindlin complex"/>
    <property type="evidence" value="ECO:0007669"/>
    <property type="project" value="TreeGrafter"/>
</dbReference>
<evidence type="ECO:0000313" key="12">
    <source>
        <dbReference type="Proteomes" id="UP001159042"/>
    </source>
</evidence>
<feature type="domain" description="Phorbol-ester/DAG-type" evidence="9">
    <location>
        <begin position="323"/>
        <end position="372"/>
    </location>
</feature>
<name>A0AAV8VKD2_9CUCU</name>
<dbReference type="AlphaFoldDB" id="A0AAV8VKD2"/>
<dbReference type="Pfam" id="PF00620">
    <property type="entry name" value="RhoGAP"/>
    <property type="match status" value="1"/>
</dbReference>